<reference evidence="2 3" key="1">
    <citation type="journal article" date="2016" name="BMC Genomics">
        <title>Genomic analysis of the nitrate-respiring Sphingopyxis granuli (formerly Sphingomonas macrogoltabida) strain TFA.</title>
        <authorList>
            <person name="Garcia-Romero I."/>
            <person name="Perez-Pulido A.J."/>
            <person name="Gonzalez-Flores Y.E."/>
            <person name="Reyes-Ramirez F."/>
            <person name="Santero E."/>
            <person name="Floriano B."/>
        </authorList>
    </citation>
    <scope>NUCLEOTIDE SEQUENCE [LARGE SCALE GENOMIC DNA]</scope>
    <source>
        <strain evidence="2 3">TFA</strain>
    </source>
</reference>
<keyword evidence="1" id="KW-1133">Transmembrane helix</keyword>
<dbReference type="AlphaFoldDB" id="A0AA86GIS7"/>
<keyword evidence="1" id="KW-0812">Transmembrane</keyword>
<name>A0AA86GIS7_9SPHN</name>
<feature type="transmembrane region" description="Helical" evidence="1">
    <location>
        <begin position="33"/>
        <end position="52"/>
    </location>
</feature>
<evidence type="ECO:0000313" key="3">
    <source>
        <dbReference type="Proteomes" id="UP000058599"/>
    </source>
</evidence>
<dbReference type="Pfam" id="PF05940">
    <property type="entry name" value="NnrS"/>
    <property type="match status" value="1"/>
</dbReference>
<dbReference type="KEGG" id="sgi:SGRAN_1182"/>
<dbReference type="Proteomes" id="UP000058599">
    <property type="component" value="Chromosome"/>
</dbReference>
<feature type="transmembrane region" description="Helical" evidence="1">
    <location>
        <begin position="125"/>
        <end position="142"/>
    </location>
</feature>
<feature type="transmembrane region" description="Helical" evidence="1">
    <location>
        <begin position="72"/>
        <end position="91"/>
    </location>
</feature>
<keyword evidence="2" id="KW-0436">Ligase</keyword>
<feature type="transmembrane region" description="Helical" evidence="1">
    <location>
        <begin position="308"/>
        <end position="329"/>
    </location>
</feature>
<evidence type="ECO:0000256" key="1">
    <source>
        <dbReference type="SAM" id="Phobius"/>
    </source>
</evidence>
<feature type="transmembrane region" description="Helical" evidence="1">
    <location>
        <begin position="225"/>
        <end position="243"/>
    </location>
</feature>
<sequence length="402" mass="42252">MGQSRARETMRTTAQIIRAYRGPALFSFGFRPFFLLAGVFAAVAVPLWVAVLSGSGPLAGAVTRDWHVHEMLFGYTAAVIAGYMIIAGPNWTGRYPVAGAPVAALAALWLAGRAAMLLAEPGNGVAMAIDAAFLPVFAAALWREQIAARNGKGLVPCLVVSALALANIAFHLRFAWPAAGPVAERLALGMIALLIAVMGGRLVPSFTRNWLAQRKAQREPAPHGRLDRAATWLTAGALLAWLALPDAPATGLLLAAAGIGTGLRLARWRGWETWREPLVWGLHLAYLWLAIGFVLLGAAIGFPQHVPATSAIHALTAGAIGAMTLAMMARTTLSHTGRARSGGAAAAAALLLVHAAALVRVAAPLAADLYADLLMLSALLWSGAFGLFTWVYGPMLMMRRAG</sequence>
<keyword evidence="3" id="KW-1185">Reference proteome</keyword>
<feature type="transmembrane region" description="Helical" evidence="1">
    <location>
        <begin position="249"/>
        <end position="266"/>
    </location>
</feature>
<dbReference type="EMBL" id="CP012199">
    <property type="protein sequence ID" value="AMG73575.1"/>
    <property type="molecule type" value="Genomic_DNA"/>
</dbReference>
<dbReference type="RefSeq" id="WP_210434203.1">
    <property type="nucleotide sequence ID" value="NZ_CP012199.1"/>
</dbReference>
<protein>
    <submittedName>
        <fullName evidence="2">NnrS family protein</fullName>
        <ecNumber evidence="2">6.3.5.4</ecNumber>
    </submittedName>
</protein>
<proteinExistence type="predicted"/>
<feature type="transmembrane region" description="Helical" evidence="1">
    <location>
        <begin position="98"/>
        <end position="119"/>
    </location>
</feature>
<dbReference type="EC" id="6.3.5.4" evidence="2"/>
<organism evidence="2 3">
    <name type="scientific">Sphingopyxis granuli</name>
    <dbReference type="NCBI Taxonomy" id="267128"/>
    <lineage>
        <taxon>Bacteria</taxon>
        <taxon>Pseudomonadati</taxon>
        <taxon>Pseudomonadota</taxon>
        <taxon>Alphaproteobacteria</taxon>
        <taxon>Sphingomonadales</taxon>
        <taxon>Sphingomonadaceae</taxon>
        <taxon>Sphingopyxis</taxon>
    </lineage>
</organism>
<dbReference type="GO" id="GO:0004066">
    <property type="term" value="F:asparagine synthase (glutamine-hydrolyzing) activity"/>
    <property type="evidence" value="ECO:0007669"/>
    <property type="project" value="UniProtKB-EC"/>
</dbReference>
<evidence type="ECO:0000313" key="2">
    <source>
        <dbReference type="EMBL" id="AMG73575.1"/>
    </source>
</evidence>
<feature type="transmembrane region" description="Helical" evidence="1">
    <location>
        <begin position="186"/>
        <end position="204"/>
    </location>
</feature>
<feature type="transmembrane region" description="Helical" evidence="1">
    <location>
        <begin position="278"/>
        <end position="302"/>
    </location>
</feature>
<gene>
    <name evidence="2" type="primary">nnrS</name>
    <name evidence="2" type="ORF">SGRAN_1182</name>
</gene>
<feature type="transmembrane region" description="Helical" evidence="1">
    <location>
        <begin position="341"/>
        <end position="363"/>
    </location>
</feature>
<feature type="transmembrane region" description="Helical" evidence="1">
    <location>
        <begin position="154"/>
        <end position="174"/>
    </location>
</feature>
<accession>A0AA86GIS7</accession>
<feature type="transmembrane region" description="Helical" evidence="1">
    <location>
        <begin position="369"/>
        <end position="392"/>
    </location>
</feature>
<dbReference type="InterPro" id="IPR010266">
    <property type="entry name" value="NnrS"/>
</dbReference>
<keyword evidence="1" id="KW-0472">Membrane</keyword>